<evidence type="ECO:0000313" key="2">
    <source>
        <dbReference type="Proteomes" id="UP000007952"/>
    </source>
</evidence>
<proteinExistence type="predicted"/>
<name>F6FJH5_MYCHI</name>
<dbReference type="BioCyc" id="MHAE859194:G1GR7-1072-MONOMER"/>
<accession>F6FJH5</accession>
<sequence length="207" mass="23309">MNRVHALSGAVALGMASGGAYLIHNSISKTSESTLRSRLRMENHSVMESSDVNWNTVLSKYNDPNIPSDKKFSDLAGIVTEPILKRKCSSAISSNEASLYEKAKLWCTVPKNIQQRLLDLGIHTLKMSGEGEAGDKASWEKLSGKYQEVKMDQRLKGFETADQVDWQKLRTACSVRITKDRWDPEYDDDYLEKVTTWCSASSKFLHE</sequence>
<organism evidence="1 2">
    <name type="scientific">Mycoplasma haemofelis (strain Ohio2)</name>
    <dbReference type="NCBI Taxonomy" id="859194"/>
    <lineage>
        <taxon>Bacteria</taxon>
        <taxon>Bacillati</taxon>
        <taxon>Mycoplasmatota</taxon>
        <taxon>Mollicutes</taxon>
        <taxon>Mycoplasmataceae</taxon>
        <taxon>Mycoplasma</taxon>
    </lineage>
</organism>
<dbReference type="HOGENOM" id="CLU_098620_3_0_14"/>
<evidence type="ECO:0000313" key="1">
    <source>
        <dbReference type="EMBL" id="AEG73330.1"/>
    </source>
</evidence>
<dbReference type="EMBL" id="CP002808">
    <property type="protein sequence ID" value="AEG73330.1"/>
    <property type="molecule type" value="Genomic_DNA"/>
</dbReference>
<reference evidence="1 2" key="1">
    <citation type="journal article" date="2011" name="J. Bacteriol.">
        <title>Complete genome sequences of two hemotropic Mycoplasmas, Mycoplasma haemofelis strain Ohio2 and Mycoplasma suis strain Illinois.</title>
        <authorList>
            <person name="Messick J.B."/>
            <person name="Santos A.P."/>
            <person name="Guimaraes A.M."/>
        </authorList>
    </citation>
    <scope>NUCLEOTIDE SEQUENCE [LARGE SCALE GENOMIC DNA]</scope>
    <source>
        <strain evidence="1 2">Ohio2</strain>
    </source>
</reference>
<gene>
    <name evidence="1" type="ordered locus">MHF_1080</name>
</gene>
<dbReference type="STRING" id="859194.MHF_1080"/>
<dbReference type="KEGG" id="mhf:MHF_1080"/>
<reference key="2">
    <citation type="submission" date="2011-05" db="EMBL/GenBank/DDBJ databases">
        <title>The Genome of Mycoplasma haemofelis Strain Ohio2, a pathogenic hemoplasma of the cat.</title>
        <authorList>
            <person name="Santos A.P."/>
            <person name="Guimaraes A.M.S."/>
            <person name="SanMiguel P.J."/>
            <person name="Martin S.W."/>
            <person name="Messick J.B."/>
        </authorList>
    </citation>
    <scope>NUCLEOTIDE SEQUENCE</scope>
    <source>
        <strain>Ohio2</strain>
    </source>
</reference>
<protein>
    <submittedName>
        <fullName evidence="1">Uncharacterized protein</fullName>
    </submittedName>
</protein>
<dbReference type="Proteomes" id="UP000007952">
    <property type="component" value="Chromosome"/>
</dbReference>
<dbReference type="AlphaFoldDB" id="F6FJH5"/>